<reference evidence="1" key="1">
    <citation type="submission" date="2022-02" db="EMBL/GenBank/DDBJ databases">
        <title>Plant Genome Project.</title>
        <authorList>
            <person name="Zhang R.-G."/>
        </authorList>
    </citation>
    <scope>NUCLEOTIDE SEQUENCE</scope>
    <source>
        <strain evidence="1">AT1</strain>
    </source>
</reference>
<evidence type="ECO:0000313" key="2">
    <source>
        <dbReference type="Proteomes" id="UP001062846"/>
    </source>
</evidence>
<proteinExistence type="predicted"/>
<gene>
    <name evidence="1" type="ORF">RHMOL_Rhmol02G0165600</name>
</gene>
<protein>
    <submittedName>
        <fullName evidence="1">Uncharacterized protein</fullName>
    </submittedName>
</protein>
<dbReference type="Proteomes" id="UP001062846">
    <property type="component" value="Chromosome 2"/>
</dbReference>
<organism evidence="1 2">
    <name type="scientific">Rhododendron molle</name>
    <name type="common">Chinese azalea</name>
    <name type="synonym">Azalea mollis</name>
    <dbReference type="NCBI Taxonomy" id="49168"/>
    <lineage>
        <taxon>Eukaryota</taxon>
        <taxon>Viridiplantae</taxon>
        <taxon>Streptophyta</taxon>
        <taxon>Embryophyta</taxon>
        <taxon>Tracheophyta</taxon>
        <taxon>Spermatophyta</taxon>
        <taxon>Magnoliopsida</taxon>
        <taxon>eudicotyledons</taxon>
        <taxon>Gunneridae</taxon>
        <taxon>Pentapetalae</taxon>
        <taxon>asterids</taxon>
        <taxon>Ericales</taxon>
        <taxon>Ericaceae</taxon>
        <taxon>Ericoideae</taxon>
        <taxon>Rhodoreae</taxon>
        <taxon>Rhododendron</taxon>
    </lineage>
</organism>
<keyword evidence="2" id="KW-1185">Reference proteome</keyword>
<evidence type="ECO:0000313" key="1">
    <source>
        <dbReference type="EMBL" id="KAI8568014.1"/>
    </source>
</evidence>
<dbReference type="EMBL" id="CM046389">
    <property type="protein sequence ID" value="KAI8568014.1"/>
    <property type="molecule type" value="Genomic_DNA"/>
</dbReference>
<comment type="caution">
    <text evidence="1">The sequence shown here is derived from an EMBL/GenBank/DDBJ whole genome shotgun (WGS) entry which is preliminary data.</text>
</comment>
<sequence>MKEVFESGVADAKFQTSYVLFVLSSLLCPTTKDVASTKFYPAVYDLTKISSYAWAQFVLDWLVNVITKFQKRDMKEVDKKKDALGVSGCVLLLMLIYFDKEEMGMNVGTVGVPLIQSWTTNLIMEQIAKEENLDLEAQKAYHTLQKSFLEQMQHIIIMDASLMAHVSETTTQKHPPKGKDVREMDSPLDDSTCYQFPSTSTSTPKKARKGVGADEMDEDTITGFENVHNASDKPLYTPEHMMDDVVHTSIMENCGSHTGVPIDQHKLNIDEGVQMQQEVVLEMQGKVDGEGEQVLVQVQMDEGVIEERALTRPSKR</sequence>
<name>A0ACC0PSH9_RHOML</name>
<accession>A0ACC0PSH9</accession>